<accession>A0ABV9JQU5</accession>
<feature type="domain" description="AB hydrolase-1" evidence="1">
    <location>
        <begin position="3"/>
        <end position="103"/>
    </location>
</feature>
<proteinExistence type="predicted"/>
<comment type="caution">
    <text evidence="2">The sequence shown here is derived from an EMBL/GenBank/DDBJ whole genome shotgun (WGS) entry which is preliminary data.</text>
</comment>
<protein>
    <submittedName>
        <fullName evidence="2">Alpha/beta fold hydrolase</fullName>
    </submittedName>
</protein>
<dbReference type="SUPFAM" id="SSF53474">
    <property type="entry name" value="alpha/beta-Hydrolases"/>
    <property type="match status" value="1"/>
</dbReference>
<dbReference type="Pfam" id="PF00561">
    <property type="entry name" value="Abhydrolase_1"/>
    <property type="match status" value="1"/>
</dbReference>
<dbReference type="InterPro" id="IPR029058">
    <property type="entry name" value="AB_hydrolase_fold"/>
</dbReference>
<keyword evidence="3" id="KW-1185">Reference proteome</keyword>
<evidence type="ECO:0000313" key="3">
    <source>
        <dbReference type="Proteomes" id="UP001595962"/>
    </source>
</evidence>
<sequence>MLLVILPGLDGSGLLYQRFAAALPQDWQVQCFSYPDSPLSYAELADWLEPQLPDQPFLLLGESFGGPLAYELARRQPQRVLGLVLCCTFIENPMPWAPVLWHWLRKLEFTAARRMVLLRYLLWGHEVPGLRAELDQALSMLPQASFIYRVEQVLALKAPTARSELTMPVLYLQAAQDKLVYAHCAQAFQQLLPQLQLFKFQCSHFLLQQQAEKGAEVLLHWCRQHRLRDVVQPEHSAETTSYPDSISGRA</sequence>
<name>A0ABV9JQU5_9GAMM</name>
<dbReference type="PANTHER" id="PTHR22753:SF14">
    <property type="entry name" value="MONOACYLGLYCEROL_DIACYLGLYCEROL O-ACYLTRANSFERASE"/>
    <property type="match status" value="1"/>
</dbReference>
<dbReference type="Gene3D" id="3.40.50.1820">
    <property type="entry name" value="alpha/beta hydrolase"/>
    <property type="match status" value="1"/>
</dbReference>
<dbReference type="Proteomes" id="UP001595962">
    <property type="component" value="Unassembled WGS sequence"/>
</dbReference>
<keyword evidence="2" id="KW-0378">Hydrolase</keyword>
<gene>
    <name evidence="2" type="ORF">ACFO3I_16525</name>
</gene>
<evidence type="ECO:0000259" key="1">
    <source>
        <dbReference type="Pfam" id="PF00561"/>
    </source>
</evidence>
<reference evidence="3" key="1">
    <citation type="journal article" date="2019" name="Int. J. Syst. Evol. Microbiol.">
        <title>The Global Catalogue of Microorganisms (GCM) 10K type strain sequencing project: providing services to taxonomists for standard genome sequencing and annotation.</title>
        <authorList>
            <consortium name="The Broad Institute Genomics Platform"/>
            <consortium name="The Broad Institute Genome Sequencing Center for Infectious Disease"/>
            <person name="Wu L."/>
            <person name="Ma J."/>
        </authorList>
    </citation>
    <scope>NUCLEOTIDE SEQUENCE [LARGE SCALE GENOMIC DNA]</scope>
    <source>
        <strain evidence="3">DT28</strain>
    </source>
</reference>
<dbReference type="RefSeq" id="WP_377335864.1">
    <property type="nucleotide sequence ID" value="NZ_JBHSGB010000017.1"/>
</dbReference>
<dbReference type="PANTHER" id="PTHR22753">
    <property type="entry name" value="TRANSMEMBRANE PROTEIN 68"/>
    <property type="match status" value="1"/>
</dbReference>
<evidence type="ECO:0000313" key="2">
    <source>
        <dbReference type="EMBL" id="MFC4656626.1"/>
    </source>
</evidence>
<dbReference type="EMBL" id="JBHSGB010000017">
    <property type="protein sequence ID" value="MFC4656626.1"/>
    <property type="molecule type" value="Genomic_DNA"/>
</dbReference>
<dbReference type="GO" id="GO:0016787">
    <property type="term" value="F:hydrolase activity"/>
    <property type="evidence" value="ECO:0007669"/>
    <property type="project" value="UniProtKB-KW"/>
</dbReference>
<organism evidence="2 3">
    <name type="scientific">Rheinheimera marina</name>
    <dbReference type="NCBI Taxonomy" id="1774958"/>
    <lineage>
        <taxon>Bacteria</taxon>
        <taxon>Pseudomonadati</taxon>
        <taxon>Pseudomonadota</taxon>
        <taxon>Gammaproteobacteria</taxon>
        <taxon>Chromatiales</taxon>
        <taxon>Chromatiaceae</taxon>
        <taxon>Rheinheimera</taxon>
    </lineage>
</organism>
<dbReference type="InterPro" id="IPR000073">
    <property type="entry name" value="AB_hydrolase_1"/>
</dbReference>